<name>A0A0N4VTQ2_HAEPC</name>
<proteinExistence type="predicted"/>
<dbReference type="WBParaSite" id="HPLM_0000066901-mRNA-1">
    <property type="protein sequence ID" value="HPLM_0000066901-mRNA-1"/>
    <property type="gene ID" value="HPLM_0000066901"/>
</dbReference>
<gene>
    <name evidence="1" type="ORF">HPLM_LOCUS670</name>
</gene>
<evidence type="ECO:0000313" key="3">
    <source>
        <dbReference type="WBParaSite" id="HPLM_0000066901-mRNA-1"/>
    </source>
</evidence>
<keyword evidence="2" id="KW-1185">Reference proteome</keyword>
<reference evidence="1 2" key="2">
    <citation type="submission" date="2018-11" db="EMBL/GenBank/DDBJ databases">
        <authorList>
            <consortium name="Pathogen Informatics"/>
        </authorList>
    </citation>
    <scope>NUCLEOTIDE SEQUENCE [LARGE SCALE GENOMIC DNA]</scope>
    <source>
        <strain evidence="1 2">MHpl1</strain>
    </source>
</reference>
<dbReference type="AlphaFoldDB" id="A0A0N4VTQ2"/>
<dbReference type="EMBL" id="UZAF01000567">
    <property type="protein sequence ID" value="VDO06050.1"/>
    <property type="molecule type" value="Genomic_DNA"/>
</dbReference>
<evidence type="ECO:0000313" key="1">
    <source>
        <dbReference type="EMBL" id="VDO06050.1"/>
    </source>
</evidence>
<accession>A0A0N4VTQ2</accession>
<protein>
    <submittedName>
        <fullName evidence="1 3">Uncharacterized protein</fullName>
    </submittedName>
</protein>
<organism evidence="3">
    <name type="scientific">Haemonchus placei</name>
    <name type="common">Barber's pole worm</name>
    <dbReference type="NCBI Taxonomy" id="6290"/>
    <lineage>
        <taxon>Eukaryota</taxon>
        <taxon>Metazoa</taxon>
        <taxon>Ecdysozoa</taxon>
        <taxon>Nematoda</taxon>
        <taxon>Chromadorea</taxon>
        <taxon>Rhabditida</taxon>
        <taxon>Rhabditina</taxon>
        <taxon>Rhabditomorpha</taxon>
        <taxon>Strongyloidea</taxon>
        <taxon>Trichostrongylidae</taxon>
        <taxon>Haemonchus</taxon>
    </lineage>
</organism>
<evidence type="ECO:0000313" key="2">
    <source>
        <dbReference type="Proteomes" id="UP000268014"/>
    </source>
</evidence>
<dbReference type="Proteomes" id="UP000268014">
    <property type="component" value="Unassembled WGS sequence"/>
</dbReference>
<sequence length="66" mass="7022">MTLTSSQATHGSVQACMERSLSVFWSKRNGNTPHIAQGCHSPICIAGLVIGARVISKPTLTLESLK</sequence>
<reference evidence="3" key="1">
    <citation type="submission" date="2017-02" db="UniProtKB">
        <authorList>
            <consortium name="WormBaseParasite"/>
        </authorList>
    </citation>
    <scope>IDENTIFICATION</scope>
</reference>